<dbReference type="SMART" id="SM00091">
    <property type="entry name" value="PAS"/>
    <property type="match status" value="2"/>
</dbReference>
<dbReference type="EMBL" id="CP001298">
    <property type="protein sequence ID" value="ACK86138.1"/>
    <property type="molecule type" value="Genomic_DNA"/>
</dbReference>
<dbReference type="GO" id="GO:0000155">
    <property type="term" value="F:phosphorelay sensor kinase activity"/>
    <property type="evidence" value="ECO:0007669"/>
    <property type="project" value="InterPro"/>
</dbReference>
<dbReference type="PANTHER" id="PTHR43065">
    <property type="entry name" value="SENSOR HISTIDINE KINASE"/>
    <property type="match status" value="1"/>
</dbReference>
<dbReference type="SUPFAM" id="SSF55781">
    <property type="entry name" value="GAF domain-like"/>
    <property type="match status" value="1"/>
</dbReference>
<feature type="domain" description="PAC" evidence="11">
    <location>
        <begin position="257"/>
        <end position="310"/>
    </location>
</feature>
<dbReference type="SUPFAM" id="SSF55874">
    <property type="entry name" value="ATPase domain of HSP90 chaperone/DNA topoisomerase II/histidine kinase"/>
    <property type="match status" value="1"/>
</dbReference>
<feature type="domain" description="Histidine kinase" evidence="8">
    <location>
        <begin position="525"/>
        <end position="749"/>
    </location>
</feature>
<evidence type="ECO:0000259" key="11">
    <source>
        <dbReference type="PROSITE" id="PS50113"/>
    </source>
</evidence>
<evidence type="ECO:0000313" key="12">
    <source>
        <dbReference type="EMBL" id="ACK86138.1"/>
    </source>
</evidence>
<keyword evidence="4" id="KW-0808">Transferase</keyword>
<dbReference type="InterPro" id="IPR003018">
    <property type="entry name" value="GAF"/>
</dbReference>
<dbReference type="InterPro" id="IPR035965">
    <property type="entry name" value="PAS-like_dom_sf"/>
</dbReference>
<sequence length="890" mass="97096">MNEISKAPGKWATPEQLERDRARITSEIDGTDGGIDPFPAAVRATRMPMVITNPRLPDNPIVFVNDSFCRLTGYSREEIVGRNCRFLQGPDTDPADVTCLQEAIAAPRSIEIDIRNYRKDGTSFWNRLLMAPVKDARGALAYFFASQLDVTTERERLAALESENAVLTAEQQADREQLAFSEQSRQLAIEAAEIGTWDFNLFNDVLTWSDRTKAMFGISPNVPCSMADFYAGLHPDDRDATAAAFASALDPMRRATYDVEYRTIGKEDGVVRWVAAKGRGMFDETGRCVRALGTAIDITERRRAEEALRSNEARLGFLDTLGRQTANSTDADAILATTTRMVAEHLSLSNCAYADMDSDEDGFTIRGNWASEGSPSIVGHYSLADFGKLAVRNLSAGEPLIINDNLSELAPEEAATFQAIGIAATICMPLIKDGRLTALMAIHDRVPRVWTAYDLTLIREVTERCWAHIERVRADAAVREAVAALATLNTTLEEQVTARTAELMRAEEALRQSQKMEAVGQLTGGLAHDFNNLLAGISGSLELMQTRIQQGRFNDVERYMAAAQGAAKRAAALTHRLLAFSRRQTLDPKPTNVNRLVADIQELIQRTVGPAIPIEVVRTSGIWPALVDPSQLENALLNLCINARDAMPEGGRITIETANKWLDAQAARQHDMPEGQYLSLSVTDTGTGMPPDIVSRVFEPFFTTKPLGQGTGLGLSMIYGFAQQSGGQVRIYSEVGKGTTVSIYLPRHYGEIEDDDGPAREVGLQCSEQGETVLIVDDEPTVRMLVTDILADLGYTAIEAGDSATGLKLLQSDVRIDLLVTDVGLPGGMNGRQMADAGRAVRPGLRVLFITGYAENAVLGNGHLAPGMAVLTKPFPVETMAARIRSMIQA</sequence>
<dbReference type="NCBIfam" id="TIGR00229">
    <property type="entry name" value="sensory_box"/>
    <property type="match status" value="2"/>
</dbReference>
<dbReference type="PRINTS" id="PR00344">
    <property type="entry name" value="BCTRLSENSOR"/>
</dbReference>
<dbReference type="SUPFAM" id="SSF52172">
    <property type="entry name" value="CheY-like"/>
    <property type="match status" value="1"/>
</dbReference>
<dbReference type="InterPro" id="IPR005467">
    <property type="entry name" value="His_kinase_dom"/>
</dbReference>
<dbReference type="InterPro" id="IPR000700">
    <property type="entry name" value="PAS-assoc_C"/>
</dbReference>
<feature type="domain" description="Response regulatory" evidence="9">
    <location>
        <begin position="772"/>
        <end position="888"/>
    </location>
</feature>
<dbReference type="InterPro" id="IPR001610">
    <property type="entry name" value="PAC"/>
</dbReference>
<dbReference type="InterPro" id="IPR003594">
    <property type="entry name" value="HATPase_dom"/>
</dbReference>
<evidence type="ECO:0000259" key="8">
    <source>
        <dbReference type="PROSITE" id="PS50109"/>
    </source>
</evidence>
<dbReference type="InterPro" id="IPR001789">
    <property type="entry name" value="Sig_transdc_resp-reg_receiver"/>
</dbReference>
<dbReference type="InterPro" id="IPR004358">
    <property type="entry name" value="Sig_transdc_His_kin-like_C"/>
</dbReference>
<dbReference type="Pfam" id="PF01590">
    <property type="entry name" value="GAF"/>
    <property type="match status" value="1"/>
</dbReference>
<proteinExistence type="predicted"/>
<dbReference type="Pfam" id="PF00512">
    <property type="entry name" value="HisKA"/>
    <property type="match status" value="1"/>
</dbReference>
<dbReference type="Pfam" id="PF00072">
    <property type="entry name" value="Response_reg"/>
    <property type="match status" value="1"/>
</dbReference>
<accession>B7KX89</accession>
<dbReference type="InterPro" id="IPR036097">
    <property type="entry name" value="HisK_dim/P_sf"/>
</dbReference>
<evidence type="ECO:0000259" key="9">
    <source>
        <dbReference type="PROSITE" id="PS50110"/>
    </source>
</evidence>
<dbReference type="SMART" id="SM00448">
    <property type="entry name" value="REC"/>
    <property type="match status" value="1"/>
</dbReference>
<dbReference type="CDD" id="cd00130">
    <property type="entry name" value="PAS"/>
    <property type="match status" value="2"/>
</dbReference>
<dbReference type="SMART" id="SM00388">
    <property type="entry name" value="HisKA"/>
    <property type="match status" value="1"/>
</dbReference>
<dbReference type="InterPro" id="IPR036890">
    <property type="entry name" value="HATPase_C_sf"/>
</dbReference>
<keyword evidence="3 6" id="KW-0597">Phosphoprotein</keyword>
<dbReference type="CDD" id="cd18161">
    <property type="entry name" value="REC_hyHK_blue-like"/>
    <property type="match status" value="1"/>
</dbReference>
<dbReference type="RefSeq" id="WP_015952969.1">
    <property type="nucleotide sequence ID" value="NC_011757.1"/>
</dbReference>
<dbReference type="Pfam" id="PF08447">
    <property type="entry name" value="PAS_3"/>
    <property type="match status" value="1"/>
</dbReference>
<evidence type="ECO:0000256" key="2">
    <source>
        <dbReference type="ARBA" id="ARBA00012438"/>
    </source>
</evidence>
<dbReference type="InterPro" id="IPR000014">
    <property type="entry name" value="PAS"/>
</dbReference>
<evidence type="ECO:0000256" key="4">
    <source>
        <dbReference type="ARBA" id="ARBA00022679"/>
    </source>
</evidence>
<feature type="domain" description="PAC" evidence="11">
    <location>
        <begin position="108"/>
        <end position="162"/>
    </location>
</feature>
<dbReference type="SMART" id="SM00387">
    <property type="entry name" value="HATPase_c"/>
    <property type="match status" value="1"/>
</dbReference>
<dbReference type="InterPro" id="IPR029016">
    <property type="entry name" value="GAF-like_dom_sf"/>
</dbReference>
<dbReference type="CDD" id="cd16919">
    <property type="entry name" value="HATPase_CckA-like"/>
    <property type="match status" value="1"/>
</dbReference>
<evidence type="ECO:0000256" key="6">
    <source>
        <dbReference type="PROSITE-ProRule" id="PRU00169"/>
    </source>
</evidence>
<dbReference type="Pfam" id="PF02518">
    <property type="entry name" value="HATPase_c"/>
    <property type="match status" value="1"/>
</dbReference>
<dbReference type="Gene3D" id="3.30.565.10">
    <property type="entry name" value="Histidine kinase-like ATPase, C-terminal domain"/>
    <property type="match status" value="1"/>
</dbReference>
<feature type="domain" description="PAS" evidence="10">
    <location>
        <begin position="58"/>
        <end position="83"/>
    </location>
</feature>
<dbReference type="SUPFAM" id="SSF47384">
    <property type="entry name" value="Homodimeric domain of signal transducing histidine kinase"/>
    <property type="match status" value="1"/>
</dbReference>
<dbReference type="InterPro" id="IPR003661">
    <property type="entry name" value="HisK_dim/P_dom"/>
</dbReference>
<dbReference type="SMART" id="SM00065">
    <property type="entry name" value="GAF"/>
    <property type="match status" value="1"/>
</dbReference>
<dbReference type="Proteomes" id="UP000002385">
    <property type="component" value="Chromosome"/>
</dbReference>
<dbReference type="InterPro" id="IPR013655">
    <property type="entry name" value="PAS_fold_3"/>
</dbReference>
<reference evidence="13" key="1">
    <citation type="submission" date="2008-12" db="EMBL/GenBank/DDBJ databases">
        <title>Complete sequence of chromosome of Methylobacterium chloromethanicum CM4.</title>
        <authorList>
            <consortium name="US DOE Joint Genome Institute"/>
            <person name="Lucas S."/>
            <person name="Copeland A."/>
            <person name="Lapidus A."/>
            <person name="Glavina del Rio T."/>
            <person name="Dalin E."/>
            <person name="Tice H."/>
            <person name="Bruce D."/>
            <person name="Goodwin L."/>
            <person name="Pitluck S."/>
            <person name="Chertkov O."/>
            <person name="Brettin T."/>
            <person name="Detter J.C."/>
            <person name="Han C."/>
            <person name="Larimer F."/>
            <person name="Land M."/>
            <person name="Hauser L."/>
            <person name="Kyrpides N."/>
            <person name="Mikhailova N."/>
            <person name="Marx C."/>
            <person name="Richardson P."/>
        </authorList>
    </citation>
    <scope>NUCLEOTIDE SEQUENCE [LARGE SCALE GENOMIC DNA]</scope>
    <source>
        <strain evidence="13">CM4 / NCIMB 13688</strain>
    </source>
</reference>
<dbReference type="PROSITE" id="PS50112">
    <property type="entry name" value="PAS"/>
    <property type="match status" value="1"/>
</dbReference>
<evidence type="ECO:0000313" key="13">
    <source>
        <dbReference type="Proteomes" id="UP000002385"/>
    </source>
</evidence>
<evidence type="ECO:0000256" key="3">
    <source>
        <dbReference type="ARBA" id="ARBA00022553"/>
    </source>
</evidence>
<keyword evidence="7" id="KW-0175">Coiled coil</keyword>
<dbReference type="Gene3D" id="3.30.450.40">
    <property type="match status" value="1"/>
</dbReference>
<evidence type="ECO:0000256" key="5">
    <source>
        <dbReference type="ARBA" id="ARBA00022777"/>
    </source>
</evidence>
<dbReference type="PROSITE" id="PS50109">
    <property type="entry name" value="HIS_KIN"/>
    <property type="match status" value="1"/>
</dbReference>
<gene>
    <name evidence="12" type="ordered locus">Mchl_5380</name>
</gene>
<dbReference type="EC" id="2.7.13.3" evidence="2"/>
<dbReference type="SMART" id="SM00086">
    <property type="entry name" value="PAC"/>
    <property type="match status" value="2"/>
</dbReference>
<dbReference type="HOGENOM" id="CLU_000445_114_51_5"/>
<feature type="coiled-coil region" evidence="7">
    <location>
        <begin position="150"/>
        <end position="177"/>
    </location>
</feature>
<dbReference type="Pfam" id="PF13426">
    <property type="entry name" value="PAS_9"/>
    <property type="match status" value="1"/>
</dbReference>
<dbReference type="PANTHER" id="PTHR43065:SF42">
    <property type="entry name" value="TWO-COMPONENT SENSOR PPRA"/>
    <property type="match status" value="1"/>
</dbReference>
<evidence type="ECO:0000259" key="10">
    <source>
        <dbReference type="PROSITE" id="PS50112"/>
    </source>
</evidence>
<comment type="catalytic activity">
    <reaction evidence="1">
        <text>ATP + protein L-histidine = ADP + protein N-phospho-L-histidine.</text>
        <dbReference type="EC" id="2.7.13.3"/>
    </reaction>
</comment>
<protein>
    <recommendedName>
        <fullName evidence="2">histidine kinase</fullName>
        <ecNumber evidence="2">2.7.13.3</ecNumber>
    </recommendedName>
</protein>
<dbReference type="Gene3D" id="3.40.50.2300">
    <property type="match status" value="1"/>
</dbReference>
<feature type="modified residue" description="4-aspartylphosphate" evidence="6">
    <location>
        <position position="822"/>
    </location>
</feature>
<reference evidence="12 13" key="2">
    <citation type="journal article" date="2012" name="J. Bacteriol.">
        <title>Complete genome sequences of six strains of the genus Methylobacterium.</title>
        <authorList>
            <person name="Marx C.J."/>
            <person name="Bringel F."/>
            <person name="Chistoserdova L."/>
            <person name="Moulin L."/>
            <person name="Farhan Ul Haque M."/>
            <person name="Fleischman D.E."/>
            <person name="Gruffaz C."/>
            <person name="Jourand P."/>
            <person name="Knief C."/>
            <person name="Lee M.C."/>
            <person name="Muller E.E."/>
            <person name="Nadalig T."/>
            <person name="Peyraud R."/>
            <person name="Roselli S."/>
            <person name="Russ L."/>
            <person name="Goodwin L.A."/>
            <person name="Ivanova N."/>
            <person name="Kyrpides N."/>
            <person name="Lajus A."/>
            <person name="Land M.L."/>
            <person name="Medigue C."/>
            <person name="Mikhailova N."/>
            <person name="Nolan M."/>
            <person name="Woyke T."/>
            <person name="Stolyar S."/>
            <person name="Vorholt J.A."/>
            <person name="Vuilleumier S."/>
        </authorList>
    </citation>
    <scope>NUCLEOTIDE SEQUENCE [LARGE SCALE GENOMIC DNA]</scope>
    <source>
        <strain evidence="13">CM4 / NCIMB 13688</strain>
    </source>
</reference>
<keyword evidence="5 12" id="KW-0418">Kinase</keyword>
<name>B7KX89_METC4</name>
<dbReference type="PROSITE" id="PS50110">
    <property type="entry name" value="RESPONSE_REGULATORY"/>
    <property type="match status" value="1"/>
</dbReference>
<evidence type="ECO:0000256" key="1">
    <source>
        <dbReference type="ARBA" id="ARBA00000085"/>
    </source>
</evidence>
<dbReference type="AlphaFoldDB" id="B7KX89"/>
<dbReference type="Gene3D" id="1.10.287.130">
    <property type="match status" value="1"/>
</dbReference>
<dbReference type="PROSITE" id="PS50113">
    <property type="entry name" value="PAC"/>
    <property type="match status" value="2"/>
</dbReference>
<evidence type="ECO:0000256" key="7">
    <source>
        <dbReference type="SAM" id="Coils"/>
    </source>
</evidence>
<dbReference type="Gene3D" id="3.30.450.20">
    <property type="entry name" value="PAS domain"/>
    <property type="match status" value="2"/>
</dbReference>
<dbReference type="InterPro" id="IPR011006">
    <property type="entry name" value="CheY-like_superfamily"/>
</dbReference>
<organism evidence="12 13">
    <name type="scientific">Methylorubrum extorquens (strain CM4 / NCIMB 13688)</name>
    <name type="common">Methylobacterium extorquens</name>
    <dbReference type="NCBI Taxonomy" id="440085"/>
    <lineage>
        <taxon>Bacteria</taxon>
        <taxon>Pseudomonadati</taxon>
        <taxon>Pseudomonadota</taxon>
        <taxon>Alphaproteobacteria</taxon>
        <taxon>Hyphomicrobiales</taxon>
        <taxon>Methylobacteriaceae</taxon>
        <taxon>Methylorubrum</taxon>
    </lineage>
</organism>
<dbReference type="KEGG" id="mch:Mchl_5380"/>
<dbReference type="CDD" id="cd00082">
    <property type="entry name" value="HisKA"/>
    <property type="match status" value="1"/>
</dbReference>
<dbReference type="SUPFAM" id="SSF55785">
    <property type="entry name" value="PYP-like sensor domain (PAS domain)"/>
    <property type="match status" value="2"/>
</dbReference>